<evidence type="ECO:0000256" key="2">
    <source>
        <dbReference type="ARBA" id="ARBA00023002"/>
    </source>
</evidence>
<comment type="similarity">
    <text evidence="1 4">Belongs to the D-isomer specific 2-hydroxyacid dehydrogenase family.</text>
</comment>
<dbReference type="SUPFAM" id="SSF51735">
    <property type="entry name" value="NAD(P)-binding Rossmann-fold domains"/>
    <property type="match status" value="1"/>
</dbReference>
<feature type="domain" description="D-isomer specific 2-hydroxyacid dehydrogenase NAD-binding" evidence="6">
    <location>
        <begin position="115"/>
        <end position="299"/>
    </location>
</feature>
<dbReference type="GO" id="GO:0051287">
    <property type="term" value="F:NAD binding"/>
    <property type="evidence" value="ECO:0007669"/>
    <property type="project" value="InterPro"/>
</dbReference>
<dbReference type="PROSITE" id="PS00671">
    <property type="entry name" value="D_2_HYDROXYACID_DH_3"/>
    <property type="match status" value="1"/>
</dbReference>
<dbReference type="CDD" id="cd12186">
    <property type="entry name" value="LDH"/>
    <property type="match status" value="1"/>
</dbReference>
<dbReference type="SUPFAM" id="SSF52283">
    <property type="entry name" value="Formate/glycerate dehydrogenase catalytic domain-like"/>
    <property type="match status" value="1"/>
</dbReference>
<reference evidence="7 8" key="1">
    <citation type="submission" date="2020-06" db="EMBL/GenBank/DDBJ databases">
        <authorList>
            <person name="Kang J."/>
        </authorList>
    </citation>
    <scope>NUCLEOTIDE SEQUENCE [LARGE SCALE GENOMIC DNA]</scope>
    <source>
        <strain evidence="7 8">DCY120</strain>
    </source>
</reference>
<dbReference type="GO" id="GO:0008720">
    <property type="term" value="F:D-lactate dehydrogenase (NAD+) activity"/>
    <property type="evidence" value="ECO:0007669"/>
    <property type="project" value="TreeGrafter"/>
</dbReference>
<dbReference type="InterPro" id="IPR029752">
    <property type="entry name" value="D-isomer_DH_CS1"/>
</dbReference>
<dbReference type="PROSITE" id="PS00065">
    <property type="entry name" value="D_2_HYDROXYACID_DH_1"/>
    <property type="match status" value="1"/>
</dbReference>
<dbReference type="InterPro" id="IPR036291">
    <property type="entry name" value="NAD(P)-bd_dom_sf"/>
</dbReference>
<evidence type="ECO:0000259" key="6">
    <source>
        <dbReference type="Pfam" id="PF02826"/>
    </source>
</evidence>
<evidence type="ECO:0000313" key="7">
    <source>
        <dbReference type="EMBL" id="NVY96394.1"/>
    </source>
</evidence>
<evidence type="ECO:0000259" key="5">
    <source>
        <dbReference type="Pfam" id="PF00389"/>
    </source>
</evidence>
<dbReference type="GO" id="GO:0047545">
    <property type="term" value="F:(S)-2-hydroxyglutarate dehydrogenase activity"/>
    <property type="evidence" value="ECO:0007669"/>
    <property type="project" value="UniProtKB-ARBA"/>
</dbReference>
<dbReference type="Pfam" id="PF00389">
    <property type="entry name" value="2-Hacid_dh"/>
    <property type="match status" value="1"/>
</dbReference>
<evidence type="ECO:0000313" key="8">
    <source>
        <dbReference type="Proteomes" id="UP000563523"/>
    </source>
</evidence>
<proteinExistence type="inferred from homology"/>
<evidence type="ECO:0000256" key="3">
    <source>
        <dbReference type="ARBA" id="ARBA00023027"/>
    </source>
</evidence>
<protein>
    <submittedName>
        <fullName evidence="7">D-2-hydroxyacid dehydrogenase</fullName>
    </submittedName>
</protein>
<sequence>MKKIILTSVRDDEMPAIKAWGQRNPEYQIATVAEELNPQNVAQIAANCDALNIQQNEPVDAEIFPQLKAAGIMTMSSRTAGVDNIALKAAKDNGVVITNVPAYSPHSVAEMAVTQTFRLIRQLELVDKRMAAHDFRYIGLQAREIHNLTIGIIGAGRIGGLAASLFHALGATVIAYDTKPNPELEDILTFKSLSEVLQESDVISLHVDLNPTSINLLDAQALSQMKPTAYLVNASRGAVVDTQALIDALDQKKIAGAAIDTLPQETDFFAHDMRNQPINDPQFQHLLDLDNVILTPHMAFYTDTAVENMIDISLDDIKALMEGKTSQHIVNP</sequence>
<dbReference type="Gene3D" id="3.40.50.720">
    <property type="entry name" value="NAD(P)-binding Rossmann-like Domain"/>
    <property type="match status" value="2"/>
</dbReference>
<dbReference type="FunFam" id="3.40.50.720:FF:000041">
    <property type="entry name" value="D-3-phosphoglycerate dehydrogenase"/>
    <property type="match status" value="1"/>
</dbReference>
<dbReference type="Proteomes" id="UP000563523">
    <property type="component" value="Unassembled WGS sequence"/>
</dbReference>
<feature type="domain" description="D-isomer specific 2-hydroxyacid dehydrogenase catalytic" evidence="5">
    <location>
        <begin position="5"/>
        <end position="331"/>
    </location>
</feature>
<evidence type="ECO:0000256" key="1">
    <source>
        <dbReference type="ARBA" id="ARBA00005854"/>
    </source>
</evidence>
<dbReference type="GO" id="GO:0004617">
    <property type="term" value="F:phosphoglycerate dehydrogenase activity"/>
    <property type="evidence" value="ECO:0007669"/>
    <property type="project" value="UniProtKB-ARBA"/>
</dbReference>
<keyword evidence="8" id="KW-1185">Reference proteome</keyword>
<accession>A0A850QX54</accession>
<dbReference type="AlphaFoldDB" id="A0A850QX54"/>
<evidence type="ECO:0000256" key="4">
    <source>
        <dbReference type="RuleBase" id="RU003719"/>
    </source>
</evidence>
<dbReference type="Pfam" id="PF02826">
    <property type="entry name" value="2-Hacid_dh_C"/>
    <property type="match status" value="1"/>
</dbReference>
<dbReference type="InterPro" id="IPR058205">
    <property type="entry name" value="D-LDH-like"/>
</dbReference>
<dbReference type="InterPro" id="IPR006139">
    <property type="entry name" value="D-isomer_2_OHA_DH_cat_dom"/>
</dbReference>
<dbReference type="InterPro" id="IPR006140">
    <property type="entry name" value="D-isomer_DH_NAD-bd"/>
</dbReference>
<dbReference type="InterPro" id="IPR029753">
    <property type="entry name" value="D-isomer_DH_CS"/>
</dbReference>
<organism evidence="7 8">
    <name type="scientific">Bombilactobacillus apium</name>
    <dbReference type="NCBI Taxonomy" id="2675299"/>
    <lineage>
        <taxon>Bacteria</taxon>
        <taxon>Bacillati</taxon>
        <taxon>Bacillota</taxon>
        <taxon>Bacilli</taxon>
        <taxon>Lactobacillales</taxon>
        <taxon>Lactobacillaceae</taxon>
        <taxon>Bombilactobacillus</taxon>
    </lineage>
</organism>
<keyword evidence="3" id="KW-0520">NAD</keyword>
<name>A0A850QX54_9LACO</name>
<dbReference type="GO" id="GO:0006564">
    <property type="term" value="P:L-serine biosynthetic process"/>
    <property type="evidence" value="ECO:0007669"/>
    <property type="project" value="UniProtKB-ARBA"/>
</dbReference>
<dbReference type="RefSeq" id="WP_176942556.1">
    <property type="nucleotide sequence ID" value="NZ_JABZEC010000003.1"/>
</dbReference>
<comment type="caution">
    <text evidence="7">The sequence shown here is derived from an EMBL/GenBank/DDBJ whole genome shotgun (WGS) entry which is preliminary data.</text>
</comment>
<keyword evidence="2 4" id="KW-0560">Oxidoreductase</keyword>
<dbReference type="EMBL" id="JABZEC010000003">
    <property type="protein sequence ID" value="NVY96394.1"/>
    <property type="molecule type" value="Genomic_DNA"/>
</dbReference>
<gene>
    <name evidence="7" type="ORF">HU830_04300</name>
</gene>
<dbReference type="PANTHER" id="PTHR43026">
    <property type="entry name" value="2-HYDROXYACID DEHYDROGENASE HOMOLOG 1-RELATED"/>
    <property type="match status" value="1"/>
</dbReference>
<dbReference type="PANTHER" id="PTHR43026:SF1">
    <property type="entry name" value="2-HYDROXYACID DEHYDROGENASE HOMOLOG 1-RELATED"/>
    <property type="match status" value="1"/>
</dbReference>